<evidence type="ECO:0000256" key="7">
    <source>
        <dbReference type="ARBA" id="ARBA00022898"/>
    </source>
</evidence>
<organism evidence="14 15">
    <name type="scientific">Rhizobium lusitanum</name>
    <dbReference type="NCBI Taxonomy" id="293958"/>
    <lineage>
        <taxon>Bacteria</taxon>
        <taxon>Pseudomonadati</taxon>
        <taxon>Pseudomonadota</taxon>
        <taxon>Alphaproteobacteria</taxon>
        <taxon>Hyphomicrobiales</taxon>
        <taxon>Rhizobiaceae</taxon>
        <taxon>Rhizobium/Agrobacterium group</taxon>
        <taxon>Rhizobium</taxon>
    </lineage>
</organism>
<comment type="pathway">
    <text evidence="2">Cofactor biosynthesis; thiamine diphosphate biosynthesis.</text>
</comment>
<dbReference type="RefSeq" id="WP_092575261.1">
    <property type="nucleotide sequence ID" value="NZ_FMAF01000015.1"/>
</dbReference>
<dbReference type="GO" id="GO:0046872">
    <property type="term" value="F:metal ion binding"/>
    <property type="evidence" value="ECO:0007669"/>
    <property type="project" value="UniProtKB-KW"/>
</dbReference>
<keyword evidence="12" id="KW-0472">Membrane</keyword>
<sequence length="348" mass="37501">MTEHGKRTILDRRSVLKGGAFALAAATAGISIFTPRISKADPAKVVIKYDWLMSNGQIGDIVAVKQGLFQAEDLEVEFSPGGPNSATVPPVVTGQAQLGQFSDSAQLLLARASGVPIKIFACGFRMAPFAFYSLPKSPIRTVQDLVGKRIGIQPTARYVLDAILLKNNIDPASLTITNIGFDMTPLTTGQVDAVTGWITNTQALSVIGPDRIDLMMKDTGLPSYANVYFATDDALENHADTLAKVLRAIARGWAWTHQHPDEAVKLAVEAYPQLDLAVELKTVSRILSLSFDAATGRDGWGDFHPAAIAEQITVYDKIGQFKSGAPKLEDCYSTKILEMTAADRPKIA</sequence>
<keyword evidence="12" id="KW-1133">Transmembrane helix</keyword>
<keyword evidence="8" id="KW-0784">Thiamine biosynthesis</keyword>
<keyword evidence="7" id="KW-0663">Pyridoxal phosphate</keyword>
<dbReference type="GO" id="GO:0016740">
    <property type="term" value="F:transferase activity"/>
    <property type="evidence" value="ECO:0007669"/>
    <property type="project" value="UniProtKB-KW"/>
</dbReference>
<dbReference type="PROSITE" id="PS51318">
    <property type="entry name" value="TAT"/>
    <property type="match status" value="1"/>
</dbReference>
<protein>
    <recommendedName>
        <fullName evidence="10">Thiamine pyrimidine synthase</fullName>
    </recommendedName>
</protein>
<evidence type="ECO:0000313" key="14">
    <source>
        <dbReference type="EMBL" id="SCB42149.1"/>
    </source>
</evidence>
<dbReference type="SUPFAM" id="SSF53850">
    <property type="entry name" value="Periplasmic binding protein-like II"/>
    <property type="match status" value="1"/>
</dbReference>
<evidence type="ECO:0000256" key="9">
    <source>
        <dbReference type="ARBA" id="ARBA00023004"/>
    </source>
</evidence>
<dbReference type="OrthoDB" id="5372616at2"/>
<feature type="transmembrane region" description="Helical" evidence="12">
    <location>
        <begin position="15"/>
        <end position="34"/>
    </location>
</feature>
<reference evidence="14 15" key="1">
    <citation type="submission" date="2016-08" db="EMBL/GenBank/DDBJ databases">
        <authorList>
            <person name="Seilhamer J.J."/>
        </authorList>
    </citation>
    <scope>NUCLEOTIDE SEQUENCE [LARGE SCALE GENOMIC DNA]</scope>
    <source>
        <strain evidence="14 15">P1-7</strain>
    </source>
</reference>
<dbReference type="PANTHER" id="PTHR31528">
    <property type="entry name" value="4-AMINO-5-HYDROXYMETHYL-2-METHYLPYRIMIDINE PHOSPHATE SYNTHASE THI11-RELATED"/>
    <property type="match status" value="1"/>
</dbReference>
<evidence type="ECO:0000256" key="11">
    <source>
        <dbReference type="ARBA" id="ARBA00048179"/>
    </source>
</evidence>
<comment type="similarity">
    <text evidence="3">Belongs to the NMT1/THI5 family.</text>
</comment>
<evidence type="ECO:0000256" key="1">
    <source>
        <dbReference type="ARBA" id="ARBA00003469"/>
    </source>
</evidence>
<dbReference type="Pfam" id="PF09084">
    <property type="entry name" value="NMT1"/>
    <property type="match status" value="1"/>
</dbReference>
<evidence type="ECO:0000256" key="4">
    <source>
        <dbReference type="ARBA" id="ARBA00011738"/>
    </source>
</evidence>
<proteinExistence type="inferred from homology"/>
<dbReference type="InterPro" id="IPR027939">
    <property type="entry name" value="NMT1/THI5"/>
</dbReference>
<evidence type="ECO:0000313" key="15">
    <source>
        <dbReference type="Proteomes" id="UP000199205"/>
    </source>
</evidence>
<feature type="domain" description="SsuA/THI5-like" evidence="13">
    <location>
        <begin position="58"/>
        <end position="263"/>
    </location>
</feature>
<name>A0A1C3WQ98_9HYPH</name>
<dbReference type="Gene3D" id="3.40.190.10">
    <property type="entry name" value="Periplasmic binding protein-like II"/>
    <property type="match status" value="2"/>
</dbReference>
<evidence type="ECO:0000256" key="6">
    <source>
        <dbReference type="ARBA" id="ARBA00022723"/>
    </source>
</evidence>
<keyword evidence="9" id="KW-0408">Iron</keyword>
<dbReference type="GO" id="GO:0009228">
    <property type="term" value="P:thiamine biosynthetic process"/>
    <property type="evidence" value="ECO:0007669"/>
    <property type="project" value="UniProtKB-KW"/>
</dbReference>
<evidence type="ECO:0000259" key="13">
    <source>
        <dbReference type="Pfam" id="PF09084"/>
    </source>
</evidence>
<gene>
    <name evidence="14" type="ORF">GA0061101_11527</name>
</gene>
<dbReference type="Proteomes" id="UP000199205">
    <property type="component" value="Unassembled WGS sequence"/>
</dbReference>
<dbReference type="EMBL" id="FMAF01000015">
    <property type="protein sequence ID" value="SCB42149.1"/>
    <property type="molecule type" value="Genomic_DNA"/>
</dbReference>
<dbReference type="PANTHER" id="PTHR31528:SF1">
    <property type="entry name" value="4-AMINO-5-HYDROXYMETHYL-2-METHYLPYRIMIDINE PHOSPHATE SYNTHASE THI11-RELATED"/>
    <property type="match status" value="1"/>
</dbReference>
<dbReference type="InterPro" id="IPR006311">
    <property type="entry name" value="TAT_signal"/>
</dbReference>
<evidence type="ECO:0000256" key="5">
    <source>
        <dbReference type="ARBA" id="ARBA00022679"/>
    </source>
</evidence>
<dbReference type="InterPro" id="IPR015168">
    <property type="entry name" value="SsuA/THI5"/>
</dbReference>
<comment type="catalytic activity">
    <reaction evidence="11">
        <text>N(6)-(pyridoxal phosphate)-L-lysyl-[4-amino-5-hydroxymethyl-2-methylpyrimidine phosphate synthase] + L-histidyl-[4-amino-5-hydroxymethyl-2-methylpyrimidine phosphate synthase] + 2 Fe(3+) + 4 H2O = L-lysyl-[4-amino-5-hydroxymethyl-2-methylpyrimidine phosphate synthase] + (2S)-2-amino-5-hydroxy-4-oxopentanoyl-[4-amino-5-hydroxymethyl-2-methylpyrimidine phosphate synthase] + 4-amino-2-methyl-5-(phosphooxymethyl)pyrimidine + 3-oxopropanoate + 2 Fe(2+) + 2 H(+)</text>
        <dbReference type="Rhea" id="RHEA:65756"/>
        <dbReference type="Rhea" id="RHEA-COMP:16892"/>
        <dbReference type="Rhea" id="RHEA-COMP:16893"/>
        <dbReference type="Rhea" id="RHEA-COMP:16894"/>
        <dbReference type="Rhea" id="RHEA-COMP:16895"/>
        <dbReference type="ChEBI" id="CHEBI:15377"/>
        <dbReference type="ChEBI" id="CHEBI:15378"/>
        <dbReference type="ChEBI" id="CHEBI:29033"/>
        <dbReference type="ChEBI" id="CHEBI:29034"/>
        <dbReference type="ChEBI" id="CHEBI:29969"/>
        <dbReference type="ChEBI" id="CHEBI:29979"/>
        <dbReference type="ChEBI" id="CHEBI:33190"/>
        <dbReference type="ChEBI" id="CHEBI:58354"/>
        <dbReference type="ChEBI" id="CHEBI:143915"/>
        <dbReference type="ChEBI" id="CHEBI:157692"/>
    </reaction>
    <physiologicalReaction direction="left-to-right" evidence="11">
        <dbReference type="Rhea" id="RHEA:65757"/>
    </physiologicalReaction>
</comment>
<comment type="subunit">
    <text evidence="4">Homodimer.</text>
</comment>
<dbReference type="AlphaFoldDB" id="A0A1C3WQ98"/>
<evidence type="ECO:0000256" key="3">
    <source>
        <dbReference type="ARBA" id="ARBA00009406"/>
    </source>
</evidence>
<comment type="function">
    <text evidence="1">Responsible for the formation of the pyrimidine heterocycle in the thiamine biosynthesis pathway. Catalyzes the formation of hydroxymethylpyrimidine phosphate (HMP-P) from histidine and pyridoxal phosphate (PLP). The protein uses PLP and the active site histidine to form HMP-P, generating an inactive enzyme. The enzyme can only undergo a single turnover, which suggests it is a suicide enzyme.</text>
</comment>
<keyword evidence="5" id="KW-0808">Transferase</keyword>
<evidence type="ECO:0000256" key="8">
    <source>
        <dbReference type="ARBA" id="ARBA00022977"/>
    </source>
</evidence>
<accession>A0A1C3WQ98</accession>
<evidence type="ECO:0000256" key="2">
    <source>
        <dbReference type="ARBA" id="ARBA00004948"/>
    </source>
</evidence>
<evidence type="ECO:0000256" key="10">
    <source>
        <dbReference type="ARBA" id="ARBA00033171"/>
    </source>
</evidence>
<keyword evidence="12" id="KW-0812">Transmembrane</keyword>
<evidence type="ECO:0000256" key="12">
    <source>
        <dbReference type="SAM" id="Phobius"/>
    </source>
</evidence>
<keyword evidence="6" id="KW-0479">Metal-binding</keyword>